<dbReference type="SMART" id="SM00861">
    <property type="entry name" value="Transket_pyr"/>
    <property type="match status" value="1"/>
</dbReference>
<feature type="binding site" evidence="9">
    <location>
        <position position="416"/>
    </location>
    <ligand>
        <name>substrate</name>
    </ligand>
</feature>
<dbReference type="InterPro" id="IPR005474">
    <property type="entry name" value="Transketolase_N"/>
</dbReference>
<dbReference type="InterPro" id="IPR005475">
    <property type="entry name" value="Transketolase-like_Pyr-bd"/>
</dbReference>
<keyword evidence="15" id="KW-1185">Reference proteome</keyword>
<evidence type="ECO:0000256" key="12">
    <source>
        <dbReference type="PIRSR" id="PIRSR605478-5"/>
    </source>
</evidence>
<feature type="active site" description="Proton donor" evidence="8">
    <location>
        <position position="448"/>
    </location>
</feature>
<evidence type="ECO:0000256" key="9">
    <source>
        <dbReference type="PIRSR" id="PIRSR605478-2"/>
    </source>
</evidence>
<name>A0A427YU62_9TREE</name>
<dbReference type="Proteomes" id="UP000279259">
    <property type="component" value="Unassembled WGS sequence"/>
</dbReference>
<dbReference type="SUPFAM" id="SSF52518">
    <property type="entry name" value="Thiamin diphosphate-binding fold (THDP-binding)"/>
    <property type="match status" value="2"/>
</dbReference>
<keyword evidence="5 11" id="KW-0479">Metal-binding</keyword>
<dbReference type="OrthoDB" id="10267175at2759"/>
<comment type="caution">
    <text evidence="14">The sequence shown here is derived from an EMBL/GenBank/DDBJ whole genome shotgun (WGS) entry which is preliminary data.</text>
</comment>
<dbReference type="Gene3D" id="3.40.50.970">
    <property type="match status" value="2"/>
</dbReference>
<organism evidence="14 15">
    <name type="scientific">Saitozyma podzolica</name>
    <dbReference type="NCBI Taxonomy" id="1890683"/>
    <lineage>
        <taxon>Eukaryota</taxon>
        <taxon>Fungi</taxon>
        <taxon>Dikarya</taxon>
        <taxon>Basidiomycota</taxon>
        <taxon>Agaricomycotina</taxon>
        <taxon>Tremellomycetes</taxon>
        <taxon>Tremellales</taxon>
        <taxon>Trimorphomycetaceae</taxon>
        <taxon>Saitozyma</taxon>
    </lineage>
</organism>
<dbReference type="FunFam" id="3.40.50.970:FF:000004">
    <property type="entry name" value="Transketolase"/>
    <property type="match status" value="1"/>
</dbReference>
<evidence type="ECO:0000256" key="8">
    <source>
        <dbReference type="PIRSR" id="PIRSR605478-1"/>
    </source>
</evidence>
<dbReference type="InterPro" id="IPR005478">
    <property type="entry name" value="Transketolase_bac-like"/>
</dbReference>
<proteinExistence type="inferred from homology"/>
<evidence type="ECO:0000313" key="14">
    <source>
        <dbReference type="EMBL" id="RSH94541.1"/>
    </source>
</evidence>
<dbReference type="InterPro" id="IPR029061">
    <property type="entry name" value="THDP-binding"/>
</dbReference>
<dbReference type="AlphaFoldDB" id="A0A427YU62"/>
<dbReference type="PANTHER" id="PTHR43522">
    <property type="entry name" value="TRANSKETOLASE"/>
    <property type="match status" value="1"/>
</dbReference>
<keyword evidence="4" id="KW-0808">Transferase</keyword>
<sequence length="728" mass="79159">MAPSVAAADVIKEHGPGLKQRPNVPHKAAPAEEEMLVLNTIRCLAADLCQQFKGGHPGTVMGAAAIGVGLWRYIMKYNPSNPEWFARDRFVLSVGHACLLQYLMLHFSGYEAWTLDAIKQYHAPVTDGIAAGHPEIEFPGVECTTGPLGQGIANAVGLAVAGKQLGARFNKDGFPIVDGKVWCMTGDGCLQEGVGQEAISMAGHWGLDNLVLIYDNNSVTVDGNIDACFTDDTSAKLRAMGWHTIEVYDGSNDLAAIVKALEEARDVKGKPTLINIRTIIGLGSANQNTGSVHGAALGDDDVAYVKTQLGFKPDAKFVVPDKVYEYFDECKPRGAKAEAEWNDLLRRYAEKYPADAKELQRRREGKLAEGWEKSVPTKDALPKDPIPTRKASGIMVQSLVPKDETFVAGSADLVESTFVNFKGQVEFQRPDSGLGDYTGRQIRYGIREFAMVAVGNGLAAYQKGMFIPIMSTFFMFWLYAAPAVRMSALQKLRFIGIATHDAIGIGEDGPTHQPVSLSNFYRGLPNINFMRPADAEEVIGAWLLALGDEDHPSLFALSRQPVPLLPGSNRAKVRLGAYTIHGDEESASDITLVATGAEVSRSVELAKSLESAGYKNVRVVSMPSMKDFDRQPASYRRKVLPTDKSLVVAIEAWGSLPWARYAHAGAHMHTFGLSAPQATLYEHFGFSVNNLTEKIDSWAKGLQGRIPGVGEFEELLNGFVADKHYAGK</sequence>
<feature type="binding site" evidence="9">
    <location>
        <position position="508"/>
    </location>
    <ligand>
        <name>substrate</name>
    </ligand>
</feature>
<feature type="binding site" evidence="9">
    <location>
        <position position="56"/>
    </location>
    <ligand>
        <name>substrate</name>
    </ligand>
</feature>
<dbReference type="NCBIfam" id="TIGR00232">
    <property type="entry name" value="tktlase_bact"/>
    <property type="match status" value="1"/>
</dbReference>
<dbReference type="Pfam" id="PF00456">
    <property type="entry name" value="Transketolase_N"/>
    <property type="match status" value="1"/>
</dbReference>
<evidence type="ECO:0000256" key="11">
    <source>
        <dbReference type="PIRSR" id="PIRSR605478-4"/>
    </source>
</evidence>
<feature type="binding site" evidence="10">
    <location>
        <position position="188"/>
    </location>
    <ligand>
        <name>thiamine diphosphate</name>
        <dbReference type="ChEBI" id="CHEBI:58937"/>
    </ligand>
</feature>
<dbReference type="GO" id="GO:0046872">
    <property type="term" value="F:metal ion binding"/>
    <property type="evidence" value="ECO:0007669"/>
    <property type="project" value="UniProtKB-KW"/>
</dbReference>
<dbReference type="STRING" id="1890683.A0A427YU62"/>
<dbReference type="Pfam" id="PF22613">
    <property type="entry name" value="Transketolase_C_1"/>
    <property type="match status" value="1"/>
</dbReference>
<feature type="binding site" evidence="10">
    <location>
        <position position="293"/>
    </location>
    <ligand>
        <name>thiamine diphosphate</name>
        <dbReference type="ChEBI" id="CHEBI:58937"/>
    </ligand>
</feature>
<evidence type="ECO:0000256" key="5">
    <source>
        <dbReference type="ARBA" id="ARBA00022723"/>
    </source>
</evidence>
<feature type="binding site" evidence="10">
    <location>
        <begin position="146"/>
        <end position="148"/>
    </location>
    <ligand>
        <name>thiamine diphosphate</name>
        <dbReference type="ChEBI" id="CHEBI:58937"/>
    </ligand>
</feature>
<comment type="similarity">
    <text evidence="2">Belongs to the transketolase family.</text>
</comment>
<keyword evidence="6 11" id="KW-0460">Magnesium</keyword>
<feature type="binding site" evidence="9">
    <location>
        <position position="559"/>
    </location>
    <ligand>
        <name>substrate</name>
    </ligand>
</feature>
<reference evidence="14 15" key="1">
    <citation type="submission" date="2018-11" db="EMBL/GenBank/DDBJ databases">
        <title>Genome sequence of Saitozyma podzolica DSM 27192.</title>
        <authorList>
            <person name="Aliyu H."/>
            <person name="Gorte O."/>
            <person name="Ochsenreither K."/>
        </authorList>
    </citation>
    <scope>NUCLEOTIDE SEQUENCE [LARGE SCALE GENOMIC DNA]</scope>
    <source>
        <strain evidence="14 15">DSM 27192</strain>
    </source>
</reference>
<dbReference type="InterPro" id="IPR009014">
    <property type="entry name" value="Transketo_C/PFOR_II"/>
</dbReference>
<comment type="cofactor">
    <cofactor evidence="1">
        <name>Co(2+)</name>
        <dbReference type="ChEBI" id="CHEBI:48828"/>
    </cofactor>
</comment>
<evidence type="ECO:0000256" key="4">
    <source>
        <dbReference type="ARBA" id="ARBA00022679"/>
    </source>
</evidence>
<keyword evidence="7 10" id="KW-0786">Thiamine pyrophosphate</keyword>
<evidence type="ECO:0000313" key="15">
    <source>
        <dbReference type="Proteomes" id="UP000279259"/>
    </source>
</evidence>
<dbReference type="Pfam" id="PF02779">
    <property type="entry name" value="Transket_pyr"/>
    <property type="match status" value="1"/>
</dbReference>
<feature type="binding site" evidence="11">
    <location>
        <position position="187"/>
    </location>
    <ligand>
        <name>Mg(2+)</name>
        <dbReference type="ChEBI" id="CHEBI:18420"/>
    </ligand>
</feature>
<dbReference type="GO" id="GO:0005634">
    <property type="term" value="C:nucleus"/>
    <property type="evidence" value="ECO:0007669"/>
    <property type="project" value="TreeGrafter"/>
</dbReference>
<feature type="binding site" evidence="10">
    <location>
        <position position="96"/>
    </location>
    <ligand>
        <name>thiamine diphosphate</name>
        <dbReference type="ChEBI" id="CHEBI:58937"/>
    </ligand>
</feature>
<evidence type="ECO:0000256" key="6">
    <source>
        <dbReference type="ARBA" id="ARBA00022842"/>
    </source>
</evidence>
<dbReference type="InterPro" id="IPR049557">
    <property type="entry name" value="Transketolase_CS"/>
</dbReference>
<accession>A0A427YU62</accession>
<evidence type="ECO:0000256" key="10">
    <source>
        <dbReference type="PIRSR" id="PIRSR605478-3"/>
    </source>
</evidence>
<comment type="cofactor">
    <cofactor evidence="10">
        <name>thiamine diphosphate</name>
        <dbReference type="ChEBI" id="CHEBI:58937"/>
    </cofactor>
    <text evidence="10">Binds 1 thiamine pyrophosphate per subunit. During the reaction, the substrate forms a covalent intermediate with the cofactor.</text>
</comment>
<dbReference type="EMBL" id="RSCD01000002">
    <property type="protein sequence ID" value="RSH94541.1"/>
    <property type="molecule type" value="Genomic_DNA"/>
</dbReference>
<dbReference type="InterPro" id="IPR055152">
    <property type="entry name" value="Transketolase-like_C_2"/>
</dbReference>
<protein>
    <recommendedName>
        <fullName evidence="3">transketolase</fullName>
        <ecNumber evidence="3">2.2.1.1</ecNumber>
    </recommendedName>
</protein>
<dbReference type="GO" id="GO:0006098">
    <property type="term" value="P:pentose-phosphate shunt"/>
    <property type="evidence" value="ECO:0007669"/>
    <property type="project" value="TreeGrafter"/>
</dbReference>
<dbReference type="CDD" id="cd02012">
    <property type="entry name" value="TPP_TK"/>
    <property type="match status" value="1"/>
</dbReference>
<dbReference type="PROSITE" id="PS00801">
    <property type="entry name" value="TRANSKETOLASE_1"/>
    <property type="match status" value="1"/>
</dbReference>
<dbReference type="GO" id="GO:0005829">
    <property type="term" value="C:cytosol"/>
    <property type="evidence" value="ECO:0007669"/>
    <property type="project" value="TreeGrafter"/>
</dbReference>
<feature type="binding site" evidence="9">
    <location>
        <position position="512"/>
    </location>
    <ligand>
        <name>substrate</name>
    </ligand>
</feature>
<dbReference type="PANTHER" id="PTHR43522:SF6">
    <property type="entry name" value="TRANSKETOLASE-LIKE PYRIMIDINE-BINDING DOMAIN-CONTAINING PROTEIN-RELATED"/>
    <property type="match status" value="1"/>
</dbReference>
<dbReference type="FunFam" id="3.40.50.920:FF:000012">
    <property type="entry name" value="Transketolase, variant 1"/>
    <property type="match status" value="1"/>
</dbReference>
<dbReference type="EC" id="2.2.1.1" evidence="3"/>
<feature type="domain" description="Transketolase-like pyrimidine-binding" evidence="13">
    <location>
        <begin position="386"/>
        <end position="564"/>
    </location>
</feature>
<evidence type="ECO:0000256" key="2">
    <source>
        <dbReference type="ARBA" id="ARBA00007131"/>
    </source>
</evidence>
<gene>
    <name evidence="14" type="ORF">EHS25_004345</name>
</gene>
<feature type="binding site" evidence="11">
    <location>
        <position position="219"/>
    </location>
    <ligand>
        <name>Mg(2+)</name>
        <dbReference type="ChEBI" id="CHEBI:18420"/>
    </ligand>
</feature>
<feature type="binding site" evidence="9">
    <location>
        <position position="500"/>
    </location>
    <ligand>
        <name>substrate</name>
    </ligand>
</feature>
<feature type="binding site" evidence="9">
    <location>
        <position position="293"/>
    </location>
    <ligand>
        <name>substrate</name>
    </ligand>
</feature>
<dbReference type="GO" id="GO:0004802">
    <property type="term" value="F:transketolase activity"/>
    <property type="evidence" value="ECO:0007669"/>
    <property type="project" value="UniProtKB-EC"/>
</dbReference>
<evidence type="ECO:0000256" key="1">
    <source>
        <dbReference type="ARBA" id="ARBA00001941"/>
    </source>
</evidence>
<dbReference type="CDD" id="cd07033">
    <property type="entry name" value="TPP_PYR_DXS_TK_like"/>
    <property type="match status" value="1"/>
</dbReference>
<feature type="binding site" evidence="10">
    <location>
        <position position="476"/>
    </location>
    <ligand>
        <name>thiamine diphosphate</name>
        <dbReference type="ChEBI" id="CHEBI:58937"/>
    </ligand>
</feature>
<feature type="binding site" evidence="10">
    <location>
        <position position="217"/>
    </location>
    <ligand>
        <name>thiamine diphosphate</name>
        <dbReference type="ChEBI" id="CHEBI:58937"/>
    </ligand>
</feature>
<evidence type="ECO:0000259" key="13">
    <source>
        <dbReference type="SMART" id="SM00861"/>
    </source>
</evidence>
<dbReference type="InterPro" id="IPR033247">
    <property type="entry name" value="Transketolase_fam"/>
</dbReference>
<feature type="binding site" evidence="11">
    <location>
        <position position="217"/>
    </location>
    <ligand>
        <name>Mg(2+)</name>
        <dbReference type="ChEBI" id="CHEBI:18420"/>
    </ligand>
</feature>
<feature type="site" description="Important for catalytic activity" evidence="12">
    <location>
        <position position="293"/>
    </location>
</feature>
<comment type="cofactor">
    <cofactor evidence="11">
        <name>Mg(2+)</name>
        <dbReference type="ChEBI" id="CHEBI:18420"/>
    </cofactor>
    <text evidence="11">Binds 1 Mg(2+) ion per subunit. Can also utilize other divalent metal cations, such as Ca(2+), Mn(2+) and Co(2+).</text>
</comment>
<evidence type="ECO:0000256" key="3">
    <source>
        <dbReference type="ARBA" id="ARBA00013152"/>
    </source>
</evidence>
<feature type="site" description="Important for catalytic activity" evidence="12">
    <location>
        <position position="56"/>
    </location>
</feature>
<dbReference type="Gene3D" id="3.40.50.920">
    <property type="match status" value="1"/>
</dbReference>
<feature type="binding site" evidence="9">
    <location>
        <position position="389"/>
    </location>
    <ligand>
        <name>substrate</name>
    </ligand>
</feature>
<evidence type="ECO:0000256" key="7">
    <source>
        <dbReference type="ARBA" id="ARBA00023052"/>
    </source>
</evidence>
<dbReference type="SUPFAM" id="SSF52922">
    <property type="entry name" value="TK C-terminal domain-like"/>
    <property type="match status" value="1"/>
</dbReference>